<name>F0Z7V4_DICPU</name>
<dbReference type="AlphaFoldDB" id="F0Z7V4"/>
<protein>
    <submittedName>
        <fullName evidence="2">Uncharacterized protein</fullName>
    </submittedName>
</protein>
<dbReference type="Pfam" id="PF05725">
    <property type="entry name" value="FNIP"/>
    <property type="match status" value="2"/>
</dbReference>
<dbReference type="PANTHER" id="PTHR32134">
    <property type="entry name" value="FNIP REPEAT-CONTAINING PROTEIN"/>
    <property type="match status" value="1"/>
</dbReference>
<gene>
    <name evidence="2" type="ORF">DICPUDRAFT_147179</name>
</gene>
<reference evidence="3" key="1">
    <citation type="journal article" date="2011" name="Genome Biol.">
        <title>Comparative genomics of the social amoebae Dictyostelium discoideum and Dictyostelium purpureum.</title>
        <authorList>
            <consortium name="US DOE Joint Genome Institute (JGI-PGF)"/>
            <person name="Sucgang R."/>
            <person name="Kuo A."/>
            <person name="Tian X."/>
            <person name="Salerno W."/>
            <person name="Parikh A."/>
            <person name="Feasley C.L."/>
            <person name="Dalin E."/>
            <person name="Tu H."/>
            <person name="Huang E."/>
            <person name="Barry K."/>
            <person name="Lindquist E."/>
            <person name="Shapiro H."/>
            <person name="Bruce D."/>
            <person name="Schmutz J."/>
            <person name="Salamov A."/>
            <person name="Fey P."/>
            <person name="Gaudet P."/>
            <person name="Anjard C."/>
            <person name="Babu M.M."/>
            <person name="Basu S."/>
            <person name="Bushmanova Y."/>
            <person name="van der Wel H."/>
            <person name="Katoh-Kurasawa M."/>
            <person name="Dinh C."/>
            <person name="Coutinho P.M."/>
            <person name="Saito T."/>
            <person name="Elias M."/>
            <person name="Schaap P."/>
            <person name="Kay R.R."/>
            <person name="Henrissat B."/>
            <person name="Eichinger L."/>
            <person name="Rivero F."/>
            <person name="Putnam N.H."/>
            <person name="West C.M."/>
            <person name="Loomis W.F."/>
            <person name="Chisholm R.L."/>
            <person name="Shaulsky G."/>
            <person name="Strassmann J.E."/>
            <person name="Queller D.C."/>
            <person name="Kuspa A."/>
            <person name="Grigoriev I.V."/>
        </authorList>
    </citation>
    <scope>NUCLEOTIDE SEQUENCE [LARGE SCALE GENOMIC DNA]</scope>
    <source>
        <strain evidence="3">QSDP1</strain>
    </source>
</reference>
<evidence type="ECO:0000256" key="1">
    <source>
        <dbReference type="ARBA" id="ARBA00022737"/>
    </source>
</evidence>
<keyword evidence="1" id="KW-0677">Repeat</keyword>
<evidence type="ECO:0000313" key="2">
    <source>
        <dbReference type="EMBL" id="EGC40009.1"/>
    </source>
</evidence>
<organism evidence="2 3">
    <name type="scientific">Dictyostelium purpureum</name>
    <name type="common">Slime mold</name>
    <dbReference type="NCBI Taxonomy" id="5786"/>
    <lineage>
        <taxon>Eukaryota</taxon>
        <taxon>Amoebozoa</taxon>
        <taxon>Evosea</taxon>
        <taxon>Eumycetozoa</taxon>
        <taxon>Dictyostelia</taxon>
        <taxon>Dictyosteliales</taxon>
        <taxon>Dictyosteliaceae</taxon>
        <taxon>Dictyostelium</taxon>
    </lineage>
</organism>
<dbReference type="SUPFAM" id="SSF52058">
    <property type="entry name" value="L domain-like"/>
    <property type="match status" value="1"/>
</dbReference>
<keyword evidence="3" id="KW-1185">Reference proteome</keyword>
<dbReference type="Proteomes" id="UP000001064">
    <property type="component" value="Unassembled WGS sequence"/>
</dbReference>
<dbReference type="PANTHER" id="PTHR32134:SF169">
    <property type="entry name" value="FNIP REPEAT-CONTAINING PROTEIN-RELATED"/>
    <property type="match status" value="1"/>
</dbReference>
<dbReference type="KEGG" id="dpp:DICPUDRAFT_147179"/>
<dbReference type="EMBL" id="GL870948">
    <property type="protein sequence ID" value="EGC40009.1"/>
    <property type="molecule type" value="Genomic_DNA"/>
</dbReference>
<dbReference type="VEuPathDB" id="AmoebaDB:DICPUDRAFT_147179"/>
<dbReference type="OrthoDB" id="266138at2759"/>
<dbReference type="InParanoid" id="F0Z7V4"/>
<dbReference type="InterPro" id="IPR008615">
    <property type="entry name" value="FNIP"/>
</dbReference>
<dbReference type="InterPro" id="IPR051251">
    <property type="entry name" value="STK_FNIP-Repeat"/>
</dbReference>
<proteinExistence type="predicted"/>
<dbReference type="GeneID" id="10509383"/>
<accession>F0Z7V4</accession>
<evidence type="ECO:0000313" key="3">
    <source>
        <dbReference type="Proteomes" id="UP000001064"/>
    </source>
</evidence>
<dbReference type="RefSeq" id="XP_003283512.1">
    <property type="nucleotide sequence ID" value="XM_003283464.1"/>
</dbReference>
<sequence>MNKLFRNNIVLNYLKYNRITNIKNSSFNNSINNVFISSIEKRYFSSSPYITDDPSVIKKLQTIKPDQPMDEEVVKIHTELLKPNKSELTPIQRYKHSLLLFSIEQQSNRTSHTYKNLEKIWDLLDYNNLEEKDKVHIIHYIVLRFKIAYQSKRLLPKAHETIKSYIKYIKEAEESKVHEFHPITLLAYLIASHLGMWNEMVYLKSIFHPDQLDCLENMKHNFETNFNYDAIDKIIFNKDPLFSFKDPQLFDITKPSQPLNESKFTNFIVYDVIEEGTKDYSVKTIGEIDNSLSNAIIDRVHTQNKEFEKKGRADKDGYIRIYGNSHITFLGTVVAWDIHHIIYGGIISQDKNRVQLACDFPDQLHCKDIKVHHQYDYTISHPVPKDETYLLLEGTEKIIEIFLNKNNSKKIHEGKYNFETIKQDNIPIINENKVIIKNETVENNQEIITNNDTENITDNDTEIIADNDIKIDTIINNDIETIHSIDSGSSEKNITINETEIITNNDPDATVNIDSDTIINNENETIPSIDSESNEENKTINETEIITNNDPDATVNIDSDTIINNENDTTIKNDPESNTNNVLFNTIWNNVYLRGLIRQHSKLFSMFYECREFDSLEDLLEFEFKEYLYKVKFNFIVDDAEDLETVLPKNIESLVISVKTFLTPIPSWIKKVTIVDDQHFNLGDYETEPLKLKALFSNVLNLETLEFESKIVLDQLSQNAFKNTLPMLKELKFPSTIPVVLSWLPKGLKKLYIHTGEVLKTEILPNSLTELSILTMDSTFPIKDGNELPSGLQELKINRNNGENLSFKTDKCYKISNKFKLPSSLKHLEINTICDSEDPINFPSSLKTIKIQVKDMQSITSLPNALEVLDITSLGETNSNLTSILSKSLKYLTIRNGHFNQKLEPNMFPSSLTSLEFIDIIFDNDGGNPLAEDNLFPSSLTYLNLGDTFNEPIIGLNVLPKSLKTLILGKRYHHRIVDGSIPSNLELLQIKNQNYNKFPIKLPNPNTIVDCCNYYKQYERNFNKLITFKVPKEFRASIDPELFTLKDRHSLEYIDLSENLTPETVFLELPFKNSIKTLVLGDYDYSERINIDKFPYLQTLIVNDGCPLISTKNYHNNNLKTIIVNRKCTNFIDLLDPIFYNIIKLK</sequence>